<evidence type="ECO:0000256" key="1">
    <source>
        <dbReference type="ARBA" id="ARBA00006068"/>
    </source>
</evidence>
<evidence type="ECO:0000313" key="4">
    <source>
        <dbReference type="EMBL" id="GAA4678354.1"/>
    </source>
</evidence>
<evidence type="ECO:0000313" key="5">
    <source>
        <dbReference type="Proteomes" id="UP001500621"/>
    </source>
</evidence>
<feature type="domain" description="Cell envelope-related transcriptional attenuator" evidence="3">
    <location>
        <begin position="91"/>
        <end position="244"/>
    </location>
</feature>
<comment type="caution">
    <text evidence="4">The sequence shown here is derived from an EMBL/GenBank/DDBJ whole genome shotgun (WGS) entry which is preliminary data.</text>
</comment>
<feature type="compositionally biased region" description="Gly residues" evidence="2">
    <location>
        <begin position="348"/>
        <end position="362"/>
    </location>
</feature>
<dbReference type="Pfam" id="PF03816">
    <property type="entry name" value="LytR_cpsA_psr"/>
    <property type="match status" value="1"/>
</dbReference>
<dbReference type="RefSeq" id="WP_345264133.1">
    <property type="nucleotide sequence ID" value="NZ_BAABIM010000001.1"/>
</dbReference>
<dbReference type="NCBIfam" id="TIGR00350">
    <property type="entry name" value="lytR_cpsA_psr"/>
    <property type="match status" value="1"/>
</dbReference>
<dbReference type="PANTHER" id="PTHR33392:SF6">
    <property type="entry name" value="POLYISOPRENYL-TEICHOIC ACID--PEPTIDOGLYCAN TEICHOIC ACID TRANSFERASE TAGU"/>
    <property type="match status" value="1"/>
</dbReference>
<feature type="region of interest" description="Disordered" evidence="2">
    <location>
        <begin position="340"/>
        <end position="378"/>
    </location>
</feature>
<dbReference type="InterPro" id="IPR004474">
    <property type="entry name" value="LytR_CpsA_psr"/>
</dbReference>
<reference evidence="5" key="1">
    <citation type="journal article" date="2019" name="Int. J. Syst. Evol. Microbiol.">
        <title>The Global Catalogue of Microorganisms (GCM) 10K type strain sequencing project: providing services to taxonomists for standard genome sequencing and annotation.</title>
        <authorList>
            <consortium name="The Broad Institute Genomics Platform"/>
            <consortium name="The Broad Institute Genome Sequencing Center for Infectious Disease"/>
            <person name="Wu L."/>
            <person name="Ma J."/>
        </authorList>
    </citation>
    <scope>NUCLEOTIDE SEQUENCE [LARGE SCALE GENOMIC DNA]</scope>
    <source>
        <strain evidence="5">JCM 18127</strain>
    </source>
</reference>
<accession>A0ABP8W234</accession>
<comment type="similarity">
    <text evidence="1">Belongs to the LytR/CpsA/Psr (LCP) family.</text>
</comment>
<dbReference type="Gene3D" id="3.40.630.190">
    <property type="entry name" value="LCP protein"/>
    <property type="match status" value="1"/>
</dbReference>
<name>A0ABP8W234_9ACTN</name>
<dbReference type="EMBL" id="BAABIM010000001">
    <property type="protein sequence ID" value="GAA4678354.1"/>
    <property type="molecule type" value="Genomic_DNA"/>
</dbReference>
<dbReference type="InterPro" id="IPR050922">
    <property type="entry name" value="LytR/CpsA/Psr_CW_biosynth"/>
</dbReference>
<keyword evidence="5" id="KW-1185">Reference proteome</keyword>
<organism evidence="4 5">
    <name type="scientific">Nocardioides nanhaiensis</name>
    <dbReference type="NCBI Taxonomy" id="1476871"/>
    <lineage>
        <taxon>Bacteria</taxon>
        <taxon>Bacillati</taxon>
        <taxon>Actinomycetota</taxon>
        <taxon>Actinomycetes</taxon>
        <taxon>Propionibacteriales</taxon>
        <taxon>Nocardioidaceae</taxon>
        <taxon>Nocardioides</taxon>
    </lineage>
</organism>
<gene>
    <name evidence="4" type="ORF">GCM10023226_14550</name>
</gene>
<proteinExistence type="inferred from homology"/>
<protein>
    <submittedName>
        <fullName evidence="4">LCP family protein</fullName>
    </submittedName>
</protein>
<dbReference type="Proteomes" id="UP001500621">
    <property type="component" value="Unassembled WGS sequence"/>
</dbReference>
<dbReference type="PANTHER" id="PTHR33392">
    <property type="entry name" value="POLYISOPRENYL-TEICHOIC ACID--PEPTIDOGLYCAN TEICHOIC ACID TRANSFERASE TAGU"/>
    <property type="match status" value="1"/>
</dbReference>
<evidence type="ECO:0000259" key="3">
    <source>
        <dbReference type="Pfam" id="PF03816"/>
    </source>
</evidence>
<sequence>MPRPRPDQSGARSGRPLVVAIAATQVLVAVATATVVLLGYRNLDQNIPPGEAIPHVAPQAPTEAMNILVMGSDTRAGAGNGIDRADGGGAADVSILLHVSADRTEAYGVSLPRDAIVSRPECRGEGTGEVLPAVDEVIFNEALAVGGPGCAVAQVESLTGVFVDHYVVLDFAGFTDMVDAVDGVEVCVPEPVDSKGIVLEAGTQTLEGEQALGYVRERTELAITGDIGRMKRQQAFAASLAAKVLSAGTLSRPDRVYRFLDAFTASLRVDEELDSVSALAGLARELRALRAQDIAFVTVPLAEYEPDPNRLVWTEEADVLWNRINRDAPLPGRFSAETVRASDRVDGDGGQGGQGGQGGGSGAAEERAEARRAAGLCA</sequence>
<evidence type="ECO:0000256" key="2">
    <source>
        <dbReference type="SAM" id="MobiDB-lite"/>
    </source>
</evidence>